<evidence type="ECO:0000313" key="1">
    <source>
        <dbReference type="EMBL" id="RSL39910.1"/>
    </source>
</evidence>
<accession>A0A428NGQ0</accession>
<sequence length="112" mass="12897">MSISQQQAMDEAAQRVIDERGPLKEVEADIVCLDGHRFRINYGVPQHVTDKLDALFWQDGDVKYEDIPEELKVYEVKDEQPDEEVKCEDITEELKAYEVKDKQPDGEDGGKK</sequence>
<dbReference type="AlphaFoldDB" id="A0A428NGQ0"/>
<comment type="caution">
    <text evidence="1">The sequence shown here is derived from an EMBL/GenBank/DDBJ whole genome shotgun (WGS) entry which is preliminary data.</text>
</comment>
<dbReference type="EMBL" id="NKCI01000563">
    <property type="protein sequence ID" value="RSL39910.1"/>
    <property type="molecule type" value="Genomic_DNA"/>
</dbReference>
<dbReference type="OrthoDB" id="4732505at2759"/>
<organism evidence="1 2">
    <name type="scientific">Fusarium duplospermum</name>
    <dbReference type="NCBI Taxonomy" id="1325734"/>
    <lineage>
        <taxon>Eukaryota</taxon>
        <taxon>Fungi</taxon>
        <taxon>Dikarya</taxon>
        <taxon>Ascomycota</taxon>
        <taxon>Pezizomycotina</taxon>
        <taxon>Sordariomycetes</taxon>
        <taxon>Hypocreomycetidae</taxon>
        <taxon>Hypocreales</taxon>
        <taxon>Nectriaceae</taxon>
        <taxon>Fusarium</taxon>
        <taxon>Fusarium solani species complex</taxon>
    </lineage>
</organism>
<reference evidence="1 2" key="1">
    <citation type="submission" date="2017-06" db="EMBL/GenBank/DDBJ databases">
        <title>Comparative genomic analysis of Ambrosia Fusariam Clade fungi.</title>
        <authorList>
            <person name="Stajich J.E."/>
            <person name="Carrillo J."/>
            <person name="Kijimoto T."/>
            <person name="Eskalen A."/>
            <person name="O'Donnell K."/>
            <person name="Kasson M."/>
        </authorList>
    </citation>
    <scope>NUCLEOTIDE SEQUENCE [LARGE SCALE GENOMIC DNA]</scope>
    <source>
        <strain evidence="1 2">NRRL62584</strain>
    </source>
</reference>
<evidence type="ECO:0000313" key="2">
    <source>
        <dbReference type="Proteomes" id="UP000288168"/>
    </source>
</evidence>
<proteinExistence type="predicted"/>
<name>A0A428NGQ0_9HYPO</name>
<keyword evidence="2" id="KW-1185">Reference proteome</keyword>
<dbReference type="Proteomes" id="UP000288168">
    <property type="component" value="Unassembled WGS sequence"/>
</dbReference>
<gene>
    <name evidence="1" type="ORF">CEP54_016231</name>
</gene>
<protein>
    <submittedName>
        <fullName evidence="1">Uncharacterized protein</fullName>
    </submittedName>
</protein>